<dbReference type="InterPro" id="IPR001444">
    <property type="entry name" value="Flag_bb_rod_N"/>
</dbReference>
<comment type="similarity">
    <text evidence="2">Belongs to the flagella basal body rod proteins family.</text>
</comment>
<evidence type="ECO:0000313" key="8">
    <source>
        <dbReference type="EMBL" id="VAX20176.1"/>
    </source>
</evidence>
<organism evidence="8">
    <name type="scientific">hydrothermal vent metagenome</name>
    <dbReference type="NCBI Taxonomy" id="652676"/>
    <lineage>
        <taxon>unclassified sequences</taxon>
        <taxon>metagenomes</taxon>
        <taxon>ecological metagenomes</taxon>
    </lineage>
</organism>
<dbReference type="InterPro" id="IPR010930">
    <property type="entry name" value="Flg_bb/hook_C_dom"/>
</dbReference>
<evidence type="ECO:0000259" key="7">
    <source>
        <dbReference type="Pfam" id="PF06429"/>
    </source>
</evidence>
<name>A0A3B1BPB8_9ZZZZ</name>
<dbReference type="Pfam" id="PF00460">
    <property type="entry name" value="Flg_bb_rod"/>
    <property type="match status" value="1"/>
</dbReference>
<dbReference type="InterPro" id="IPR019776">
    <property type="entry name" value="Flagellar_basal_body_rod_CS"/>
</dbReference>
<dbReference type="PANTHER" id="PTHR30435:SF2">
    <property type="entry name" value="FLAGELLAR BASAL-BODY ROD PROTEIN FLGC"/>
    <property type="match status" value="1"/>
</dbReference>
<evidence type="ECO:0000256" key="3">
    <source>
        <dbReference type="ARBA" id="ARBA00017941"/>
    </source>
</evidence>
<accession>A0A3B1BPB8</accession>
<dbReference type="EMBL" id="UOGE01000052">
    <property type="protein sequence ID" value="VAX20176.1"/>
    <property type="molecule type" value="Genomic_DNA"/>
</dbReference>
<keyword evidence="8" id="KW-0969">Cilium</keyword>
<protein>
    <recommendedName>
        <fullName evidence="3">Flagellar basal-body rod protein FlgC</fullName>
    </recommendedName>
</protein>
<sequence>MDLFSAMKIGASGMSLQRARMNVVSSNLANINTTRTAEGGPYRKKSVVAEAAPAEKGNFSSKMDKAISKVRVVEIREDQTPPKMVYDPSHPDANENGYVAMPNVNMMEEMTDMINASRAYEANAMAVNTAKAMAQRAIEMGQR</sequence>
<dbReference type="PANTHER" id="PTHR30435">
    <property type="entry name" value="FLAGELLAR PROTEIN"/>
    <property type="match status" value="1"/>
</dbReference>
<evidence type="ECO:0000256" key="1">
    <source>
        <dbReference type="ARBA" id="ARBA00004117"/>
    </source>
</evidence>
<feature type="domain" description="Flagellar basal-body/hook protein C-terminal" evidence="7">
    <location>
        <begin position="96"/>
        <end position="140"/>
    </location>
</feature>
<dbReference type="PROSITE" id="PS00588">
    <property type="entry name" value="FLAGELLA_BB_ROD"/>
    <property type="match status" value="1"/>
</dbReference>
<dbReference type="GO" id="GO:0030694">
    <property type="term" value="C:bacterial-type flagellum basal body, rod"/>
    <property type="evidence" value="ECO:0007669"/>
    <property type="project" value="InterPro"/>
</dbReference>
<dbReference type="Pfam" id="PF06429">
    <property type="entry name" value="Flg_bbr_C"/>
    <property type="match status" value="1"/>
</dbReference>
<reference evidence="8" key="1">
    <citation type="submission" date="2018-06" db="EMBL/GenBank/DDBJ databases">
        <authorList>
            <person name="Zhirakovskaya E."/>
        </authorList>
    </citation>
    <scope>NUCLEOTIDE SEQUENCE</scope>
</reference>
<feature type="domain" description="Flagellar basal body rod protein N-terminal" evidence="6">
    <location>
        <begin position="7"/>
        <end position="35"/>
    </location>
</feature>
<dbReference type="NCBIfam" id="TIGR01395">
    <property type="entry name" value="FlgC"/>
    <property type="match status" value="1"/>
</dbReference>
<comment type="subcellular location">
    <subcellularLocation>
        <location evidence="1">Bacterial flagellum basal body</location>
    </subcellularLocation>
</comment>
<proteinExistence type="inferred from homology"/>
<dbReference type="InterPro" id="IPR006299">
    <property type="entry name" value="FlgC"/>
</dbReference>
<evidence type="ECO:0000256" key="5">
    <source>
        <dbReference type="ARBA" id="ARBA00025933"/>
    </source>
</evidence>
<comment type="subunit">
    <text evidence="5">The basal body constitutes a major portion of the flagellar organelle and consists of four rings (L,P,S, and M) mounted on a central rod. The rod consists of about 26 subunits of FlgG in the distal portion, and FlgB, FlgC and FlgF are thought to build up the proximal portion of the rod with about 6 subunits each.</text>
</comment>
<keyword evidence="8" id="KW-0966">Cell projection</keyword>
<dbReference type="AlphaFoldDB" id="A0A3B1BPB8"/>
<evidence type="ECO:0000256" key="4">
    <source>
        <dbReference type="ARBA" id="ARBA00023143"/>
    </source>
</evidence>
<evidence type="ECO:0000256" key="2">
    <source>
        <dbReference type="ARBA" id="ARBA00009677"/>
    </source>
</evidence>
<dbReference type="GO" id="GO:0071978">
    <property type="term" value="P:bacterial-type flagellum-dependent swarming motility"/>
    <property type="evidence" value="ECO:0007669"/>
    <property type="project" value="TreeGrafter"/>
</dbReference>
<gene>
    <name evidence="8" type="ORF">MNBD_NITROSPINAE02-1238</name>
</gene>
<keyword evidence="8" id="KW-0282">Flagellum</keyword>
<evidence type="ECO:0000259" key="6">
    <source>
        <dbReference type="Pfam" id="PF00460"/>
    </source>
</evidence>
<keyword evidence="4" id="KW-0975">Bacterial flagellum</keyword>